<dbReference type="NCBIfam" id="NF006630">
    <property type="entry name" value="PRK09200.1"/>
    <property type="match status" value="1"/>
</dbReference>
<evidence type="ECO:0000259" key="14">
    <source>
        <dbReference type="PROSITE" id="PS51194"/>
    </source>
</evidence>
<dbReference type="GO" id="GO:0005524">
    <property type="term" value="F:ATP binding"/>
    <property type="evidence" value="ECO:0007669"/>
    <property type="project" value="UniProtKB-UniRule"/>
</dbReference>
<dbReference type="InterPro" id="IPR000185">
    <property type="entry name" value="SecA"/>
</dbReference>
<dbReference type="InterPro" id="IPR022490">
    <property type="entry name" value="SecA2"/>
</dbReference>
<evidence type="ECO:0000256" key="1">
    <source>
        <dbReference type="ARBA" id="ARBA00004170"/>
    </source>
</evidence>
<dbReference type="KEGG" id="lng:BSQ50_10740"/>
<dbReference type="Pfam" id="PF07517">
    <property type="entry name" value="SecA_DEAD"/>
    <property type="match status" value="1"/>
</dbReference>
<dbReference type="GO" id="GO:0017038">
    <property type="term" value="P:protein import"/>
    <property type="evidence" value="ECO:0007669"/>
    <property type="project" value="InterPro"/>
</dbReference>
<dbReference type="Gene3D" id="1.10.3060.10">
    <property type="entry name" value="Helical scaffold and wing domains of SecA"/>
    <property type="match status" value="1"/>
</dbReference>
<dbReference type="CDD" id="cd17928">
    <property type="entry name" value="DEXDc_SecA"/>
    <property type="match status" value="1"/>
</dbReference>
<comment type="similarity">
    <text evidence="2 12">Belongs to the SecA family.</text>
</comment>
<dbReference type="GO" id="GO:0005829">
    <property type="term" value="C:cytosol"/>
    <property type="evidence" value="ECO:0007669"/>
    <property type="project" value="TreeGrafter"/>
</dbReference>
<dbReference type="PROSITE" id="PS51194">
    <property type="entry name" value="HELICASE_CTER"/>
    <property type="match status" value="1"/>
</dbReference>
<dbReference type="Gene3D" id="3.40.50.300">
    <property type="entry name" value="P-loop containing nucleotide triphosphate hydrolases"/>
    <property type="match status" value="2"/>
</dbReference>
<keyword evidence="5 12" id="KW-0963">Cytoplasm</keyword>
<dbReference type="InterPro" id="IPR036266">
    <property type="entry name" value="SecA_Wing/Scaffold_sf"/>
</dbReference>
<dbReference type="Gene3D" id="3.90.1440.10">
    <property type="entry name" value="SecA, preprotein cross-linking domain"/>
    <property type="match status" value="1"/>
</dbReference>
<dbReference type="HAMAP" id="MF_01382">
    <property type="entry name" value="SecA"/>
    <property type="match status" value="1"/>
</dbReference>
<dbReference type="Pfam" id="PF21090">
    <property type="entry name" value="P-loop_SecA"/>
    <property type="match status" value="2"/>
</dbReference>
<dbReference type="GO" id="GO:0043952">
    <property type="term" value="P:protein transport by the Sec complex"/>
    <property type="evidence" value="ECO:0007669"/>
    <property type="project" value="TreeGrafter"/>
</dbReference>
<name>A0A3S6QY03_9LACO</name>
<keyword evidence="7 12" id="KW-0067">ATP-binding</keyword>
<dbReference type="InterPro" id="IPR044722">
    <property type="entry name" value="SecA_SF2_C"/>
</dbReference>
<dbReference type="InterPro" id="IPR014001">
    <property type="entry name" value="Helicase_ATP-bd"/>
</dbReference>
<dbReference type="PANTHER" id="PTHR30612">
    <property type="entry name" value="SECA INNER MEMBRANE COMPONENT OF SEC PROTEIN SECRETION SYSTEM"/>
    <property type="match status" value="1"/>
</dbReference>
<dbReference type="Pfam" id="PF07516">
    <property type="entry name" value="SecA_SW"/>
    <property type="match status" value="1"/>
</dbReference>
<accession>A0A3S6QY03</accession>
<evidence type="ECO:0000313" key="17">
    <source>
        <dbReference type="Proteomes" id="UP000324497"/>
    </source>
</evidence>
<keyword evidence="10 12" id="KW-0811">Translocation</keyword>
<dbReference type="PROSITE" id="PS51196">
    <property type="entry name" value="SECA_MOTOR_DEAD"/>
    <property type="match status" value="1"/>
</dbReference>
<sequence length="784" mass="89610">MLMKDYTLRSLYHLVRRINQYASEFKSLTDVQLQDKTVFFKHQLENGKTLDEILPEAFAVVREADRRVLGMFPFDVQVMGGIVLHQGNVAEMKTGEGKTLTATMPLYLNALTGQSTLLITANEYLAKRDAAEMGKVYQWLGLSCSCGVTAPDKDLKPVEKRAIYAADIVYTTSGTFGFDYLLDNLASNSAEKYMRPFGYAIVDEVDQVLLDSAQTPLVISGAPRVQSNMYRIADNFIQTLSEDQEYKLDEERKSVWLTPKGITAAEHYFRLSKLYDGQYTELLRQIMLALRAHTLFENGKDYVVEAGEIKLLDEQNGRVLEMTKLQSGQHQALEARENLDITPDMRAMASITFQNLFRKFKKLGGMTGTGKTAEEEFIETYYMKVVRIPTNRPIIRRDLPDLVYSTLPEKLLASLDLVKKLHQKGQPILLVTQSVELSEIYSELLLREQIPHNVLNARNAAKEAAIIAEAGQKDAVTVATSMAGRGTDIKLGTGVAELGGLAVIGTEKMTNHRVELQLRGRAGRQGDPGMSRFFVSLEDEVVFKFGARWLRHYFENHSFKFGNSPKRLKSRLIYQAIQRAQNVSDNNGYQQRKSTLEFDESVRIQREEIYKQRDKLIFGTEHLDCQVKNILKKQINTFVKNSHHLTQQRISRFIWDNLSYSYQIEDSKSFDQESLTDYLYDIALSQLHNKINSMNEGDRQSFFRLAILKAIDNCWIEEVDNLQQLRTVVSARQYAQRNPIYEYHQEAMTSFKKMKSRIMQQIIKNLLLSSILTGENGESVIYFS</sequence>
<evidence type="ECO:0000256" key="8">
    <source>
        <dbReference type="ARBA" id="ARBA00022927"/>
    </source>
</evidence>
<dbReference type="SMART" id="SM00957">
    <property type="entry name" value="SecA_DEAD"/>
    <property type="match status" value="1"/>
</dbReference>
<dbReference type="GO" id="GO:0005886">
    <property type="term" value="C:plasma membrane"/>
    <property type="evidence" value="ECO:0007669"/>
    <property type="project" value="UniProtKB-SubCell"/>
</dbReference>
<dbReference type="Proteomes" id="UP000324497">
    <property type="component" value="Chromosome"/>
</dbReference>
<comment type="function">
    <text evidence="12">Part of the Sec protein translocase complex. Interacts with the SecYEG preprotein conducting channel. Has a central role in coupling the hydrolysis of ATP to the transfer of proteins into and across the cell membrane, serving as an ATP-driven molecular motor driving the stepwise translocation of polypeptide chains across the membrane.</text>
</comment>
<dbReference type="GO" id="GO:0031522">
    <property type="term" value="C:cell envelope Sec protein transport complex"/>
    <property type="evidence" value="ECO:0007669"/>
    <property type="project" value="TreeGrafter"/>
</dbReference>
<evidence type="ECO:0000256" key="3">
    <source>
        <dbReference type="ARBA" id="ARBA00022448"/>
    </source>
</evidence>
<dbReference type="GO" id="GO:0008564">
    <property type="term" value="F:protein-exporting ATPase activity"/>
    <property type="evidence" value="ECO:0007669"/>
    <property type="project" value="UniProtKB-EC"/>
</dbReference>
<gene>
    <name evidence="12" type="primary">secA</name>
    <name evidence="16" type="ORF">BSQ50_10740</name>
</gene>
<protein>
    <recommendedName>
        <fullName evidence="12">Protein translocase subunit SecA</fullName>
        <ecNumber evidence="12">7.4.2.8</ecNumber>
    </recommendedName>
</protein>
<dbReference type="GO" id="GO:0006605">
    <property type="term" value="P:protein targeting"/>
    <property type="evidence" value="ECO:0007669"/>
    <property type="project" value="UniProtKB-UniRule"/>
</dbReference>
<evidence type="ECO:0000256" key="10">
    <source>
        <dbReference type="ARBA" id="ARBA00023010"/>
    </source>
</evidence>
<dbReference type="InterPro" id="IPR011116">
    <property type="entry name" value="SecA_Wing/Scaffold"/>
</dbReference>
<reference evidence="16 17" key="1">
    <citation type="submission" date="2016-11" db="EMBL/GenBank/DDBJ databases">
        <title>Interaction between Lactobacillus species and yeast in water kefir.</title>
        <authorList>
            <person name="Behr J."/>
            <person name="Xu D."/>
            <person name="Vogel R.F."/>
        </authorList>
    </citation>
    <scope>NUCLEOTIDE SEQUENCE [LARGE SCALE GENOMIC DNA]</scope>
    <source>
        <strain evidence="16 17">TMW 1.1827</strain>
    </source>
</reference>
<comment type="subcellular location">
    <subcellularLocation>
        <location evidence="12">Cell membrane</location>
        <topology evidence="12">Peripheral membrane protein</topology>
        <orientation evidence="12">Cytoplasmic side</orientation>
    </subcellularLocation>
    <subcellularLocation>
        <location evidence="12">Cytoplasm</location>
    </subcellularLocation>
    <subcellularLocation>
        <location evidence="1">Membrane</location>
        <topology evidence="1">Peripheral membrane protein</topology>
    </subcellularLocation>
    <text evidence="12">Distribution is 50-50.</text>
</comment>
<feature type="binding site" evidence="12">
    <location>
        <position position="488"/>
    </location>
    <ligand>
        <name>ATP</name>
        <dbReference type="ChEBI" id="CHEBI:30616"/>
    </ligand>
</feature>
<dbReference type="CDD" id="cd18803">
    <property type="entry name" value="SF2_C_secA"/>
    <property type="match status" value="1"/>
</dbReference>
<keyword evidence="4 12" id="KW-1003">Cell membrane</keyword>
<evidence type="ECO:0000256" key="2">
    <source>
        <dbReference type="ARBA" id="ARBA00007650"/>
    </source>
</evidence>
<feature type="domain" description="SecA family profile" evidence="15">
    <location>
        <begin position="1"/>
        <end position="566"/>
    </location>
</feature>
<evidence type="ECO:0000256" key="9">
    <source>
        <dbReference type="ARBA" id="ARBA00022967"/>
    </source>
</evidence>
<dbReference type="SUPFAM" id="SSF81767">
    <property type="entry name" value="Pre-protein crosslinking domain of SecA"/>
    <property type="match status" value="1"/>
</dbReference>
<dbReference type="RefSeq" id="WP_057885049.1">
    <property type="nucleotide sequence ID" value="NZ_JBDNKE010000006.1"/>
</dbReference>
<dbReference type="EMBL" id="CP018180">
    <property type="protein sequence ID" value="AUJ32974.1"/>
    <property type="molecule type" value="Genomic_DNA"/>
</dbReference>
<dbReference type="FunFam" id="3.40.50.300:FF:000429">
    <property type="entry name" value="Preprotein translocase subunit SecA"/>
    <property type="match status" value="1"/>
</dbReference>
<feature type="binding site" evidence="12">
    <location>
        <position position="77"/>
    </location>
    <ligand>
        <name>ATP</name>
        <dbReference type="ChEBI" id="CHEBI:30616"/>
    </ligand>
</feature>
<dbReference type="InterPro" id="IPR027417">
    <property type="entry name" value="P-loop_NTPase"/>
</dbReference>
<comment type="subunit">
    <text evidence="12">Monomer and homodimer. Part of the essential Sec protein translocation apparatus which comprises SecA, SecYEG and auxiliary proteins SecDF. Other proteins may also be involved.</text>
</comment>
<keyword evidence="8 12" id="KW-0653">Protein transport</keyword>
<keyword evidence="11 12" id="KW-0472">Membrane</keyword>
<dbReference type="EC" id="7.4.2.8" evidence="12"/>
<dbReference type="SUPFAM" id="SSF81886">
    <property type="entry name" value="Helical scaffold and wing domains of SecA"/>
    <property type="match status" value="1"/>
</dbReference>
<keyword evidence="3 12" id="KW-0813">Transport</keyword>
<dbReference type="InterPro" id="IPR036670">
    <property type="entry name" value="SecA_X-link_sf"/>
</dbReference>
<proteinExistence type="inferred from homology"/>
<evidence type="ECO:0000256" key="7">
    <source>
        <dbReference type="ARBA" id="ARBA00022840"/>
    </source>
</evidence>
<evidence type="ECO:0000256" key="12">
    <source>
        <dbReference type="HAMAP-Rule" id="MF_01382"/>
    </source>
</evidence>
<keyword evidence="9 12" id="KW-1278">Translocase</keyword>
<dbReference type="InterPro" id="IPR001650">
    <property type="entry name" value="Helicase_C-like"/>
</dbReference>
<evidence type="ECO:0000256" key="11">
    <source>
        <dbReference type="ARBA" id="ARBA00023136"/>
    </source>
</evidence>
<feature type="domain" description="Helicase ATP-binding" evidence="13">
    <location>
        <begin position="79"/>
        <end position="242"/>
    </location>
</feature>
<evidence type="ECO:0000256" key="5">
    <source>
        <dbReference type="ARBA" id="ARBA00022490"/>
    </source>
</evidence>
<feature type="domain" description="Helicase C-terminal" evidence="14">
    <location>
        <begin position="410"/>
        <end position="572"/>
    </location>
</feature>
<dbReference type="InterPro" id="IPR011130">
    <property type="entry name" value="SecA_preprotein_X-link_dom"/>
</dbReference>
<keyword evidence="17" id="KW-1185">Reference proteome</keyword>
<comment type="catalytic activity">
    <reaction evidence="12">
        <text>ATP + H2O + cellular proteinSide 1 = ADP + phosphate + cellular proteinSide 2.</text>
        <dbReference type="EC" id="7.4.2.8"/>
    </reaction>
</comment>
<dbReference type="PANTHER" id="PTHR30612:SF0">
    <property type="entry name" value="CHLOROPLAST PROTEIN-TRANSPORTING ATPASE"/>
    <property type="match status" value="1"/>
</dbReference>
<dbReference type="InterPro" id="IPR011115">
    <property type="entry name" value="SecA_DEAD"/>
</dbReference>
<evidence type="ECO:0000259" key="13">
    <source>
        <dbReference type="PROSITE" id="PS51192"/>
    </source>
</evidence>
<dbReference type="GO" id="GO:0065002">
    <property type="term" value="P:intracellular protein transmembrane transport"/>
    <property type="evidence" value="ECO:0007669"/>
    <property type="project" value="UniProtKB-UniRule"/>
</dbReference>
<evidence type="ECO:0000313" key="16">
    <source>
        <dbReference type="EMBL" id="AUJ32974.1"/>
    </source>
</evidence>
<evidence type="ECO:0000259" key="15">
    <source>
        <dbReference type="PROSITE" id="PS51196"/>
    </source>
</evidence>
<dbReference type="PRINTS" id="PR00906">
    <property type="entry name" value="SECA"/>
</dbReference>
<dbReference type="SUPFAM" id="SSF52540">
    <property type="entry name" value="P-loop containing nucleoside triphosphate hydrolases"/>
    <property type="match status" value="2"/>
</dbReference>
<dbReference type="NCBIfam" id="TIGR03714">
    <property type="entry name" value="secA2"/>
    <property type="match status" value="1"/>
</dbReference>
<dbReference type="AlphaFoldDB" id="A0A3S6QY03"/>
<feature type="binding site" evidence="12">
    <location>
        <begin position="95"/>
        <end position="99"/>
    </location>
    <ligand>
        <name>ATP</name>
        <dbReference type="ChEBI" id="CHEBI:30616"/>
    </ligand>
</feature>
<dbReference type="PROSITE" id="PS51192">
    <property type="entry name" value="HELICASE_ATP_BIND_1"/>
    <property type="match status" value="1"/>
</dbReference>
<evidence type="ECO:0000256" key="4">
    <source>
        <dbReference type="ARBA" id="ARBA00022475"/>
    </source>
</evidence>
<dbReference type="SMART" id="SM00958">
    <property type="entry name" value="SecA_PP_bind"/>
    <property type="match status" value="1"/>
</dbReference>
<dbReference type="InterPro" id="IPR014018">
    <property type="entry name" value="SecA_motor_DEAD"/>
</dbReference>
<keyword evidence="6 12" id="KW-0547">Nucleotide-binding</keyword>
<organism evidence="16 17">
    <name type="scientific">Liquorilactobacillus nagelii</name>
    <dbReference type="NCBI Taxonomy" id="82688"/>
    <lineage>
        <taxon>Bacteria</taxon>
        <taxon>Bacillati</taxon>
        <taxon>Bacillota</taxon>
        <taxon>Bacilli</taxon>
        <taxon>Lactobacillales</taxon>
        <taxon>Lactobacillaceae</taxon>
        <taxon>Liquorilactobacillus</taxon>
    </lineage>
</organism>
<evidence type="ECO:0000256" key="6">
    <source>
        <dbReference type="ARBA" id="ARBA00022741"/>
    </source>
</evidence>
<dbReference type="Pfam" id="PF01043">
    <property type="entry name" value="SecA_PP_bind"/>
    <property type="match status" value="1"/>
</dbReference>